<dbReference type="Proteomes" id="UP001626550">
    <property type="component" value="Unassembled WGS sequence"/>
</dbReference>
<sequence length="345" mass="39149">MNETKVELPIPESMRNNRLLDQFMLLWSNDPVGNLVRNSREKEPKEGLMERSKFILVSSINSQNLPCGHAPQAVKNQLTENPMTVHWFNNKSMHFDQAMRTFLTEMITNLNASSVNMSMTPNHSTEDEYVSTQLGLLEQRVKILLHEWLEQPDIVYAIDPADGSCIIWSVYNLDRCQDHPCGFNTQLPTMFSMLTSEQLLASGSKCPKNAAQRKQISLFNGSVSGIQQVQQHMCSRIPDAVPWHDATSCYNDIIHFGIATNHNLSSQRPIVGKIQLEIPKSSDKNESFASVFVSSCPAQLFCKLILFRGYLTGQFEGHSPLDNRNKHVLLENLTLVSNRFLDYSF</sequence>
<evidence type="ECO:0000313" key="1">
    <source>
        <dbReference type="EMBL" id="KAL3314970.1"/>
    </source>
</evidence>
<gene>
    <name evidence="1" type="primary">DMXL1_2</name>
    <name evidence="1" type="ORF">Ciccas_006404</name>
</gene>
<proteinExistence type="predicted"/>
<organism evidence="1 2">
    <name type="scientific">Cichlidogyrus casuarinus</name>
    <dbReference type="NCBI Taxonomy" id="1844966"/>
    <lineage>
        <taxon>Eukaryota</taxon>
        <taxon>Metazoa</taxon>
        <taxon>Spiralia</taxon>
        <taxon>Lophotrochozoa</taxon>
        <taxon>Platyhelminthes</taxon>
        <taxon>Monogenea</taxon>
        <taxon>Monopisthocotylea</taxon>
        <taxon>Dactylogyridea</taxon>
        <taxon>Ancyrocephalidae</taxon>
        <taxon>Cichlidogyrus</taxon>
    </lineage>
</organism>
<name>A0ABD2Q5V7_9PLAT</name>
<evidence type="ECO:0000313" key="2">
    <source>
        <dbReference type="Proteomes" id="UP001626550"/>
    </source>
</evidence>
<accession>A0ABD2Q5V7</accession>
<keyword evidence="2" id="KW-1185">Reference proteome</keyword>
<protein>
    <submittedName>
        <fullName evidence="1">DmX-like protein 1</fullName>
    </submittedName>
</protein>
<dbReference type="EMBL" id="JBJKFK010000860">
    <property type="protein sequence ID" value="KAL3314970.1"/>
    <property type="molecule type" value="Genomic_DNA"/>
</dbReference>
<comment type="caution">
    <text evidence="1">The sequence shown here is derived from an EMBL/GenBank/DDBJ whole genome shotgun (WGS) entry which is preliminary data.</text>
</comment>
<reference evidence="1 2" key="1">
    <citation type="submission" date="2024-11" db="EMBL/GenBank/DDBJ databases">
        <title>Adaptive evolution of stress response genes in parasites aligns with host niche diversity.</title>
        <authorList>
            <person name="Hahn C."/>
            <person name="Resl P."/>
        </authorList>
    </citation>
    <scope>NUCLEOTIDE SEQUENCE [LARGE SCALE GENOMIC DNA]</scope>
    <source>
        <strain evidence="1">EGGRZ-B1_66</strain>
        <tissue evidence="1">Body</tissue>
    </source>
</reference>
<dbReference type="AlphaFoldDB" id="A0ABD2Q5V7"/>